<gene>
    <name evidence="1" type="ORF">KIPB_010980</name>
</gene>
<feature type="non-terminal residue" evidence="1">
    <location>
        <position position="1"/>
    </location>
</feature>
<keyword evidence="2" id="KW-1185">Reference proteome</keyword>
<evidence type="ECO:0000313" key="1">
    <source>
        <dbReference type="EMBL" id="GIQ88675.1"/>
    </source>
</evidence>
<name>A0A9K3D6P0_9EUKA</name>
<comment type="caution">
    <text evidence="1">The sequence shown here is derived from an EMBL/GenBank/DDBJ whole genome shotgun (WGS) entry which is preliminary data.</text>
</comment>
<accession>A0A9K3D6P0</accession>
<protein>
    <submittedName>
        <fullName evidence="1">Uncharacterized protein</fullName>
    </submittedName>
</protein>
<dbReference type="EMBL" id="BDIP01004285">
    <property type="protein sequence ID" value="GIQ88675.1"/>
    <property type="molecule type" value="Genomic_DNA"/>
</dbReference>
<proteinExistence type="predicted"/>
<sequence>TISVNETDIRRTVMTEVKAKARRLLPISLSLSPSTPLLQARRLLRMLDIMAAACLGQTGIAYSIPWRKMLVEMSHTKFITDPFYTLPDADADANAAAAASVEDEEMKKAKHSAGRERQTQDVWPYLQGNHAVKVVTPATVTEPMSLAVSPYPQYPVYMFSIETEWVPSTPRTIEAEKD</sequence>
<evidence type="ECO:0000313" key="2">
    <source>
        <dbReference type="Proteomes" id="UP000265618"/>
    </source>
</evidence>
<dbReference type="AlphaFoldDB" id="A0A9K3D6P0"/>
<organism evidence="1 2">
    <name type="scientific">Kipferlia bialata</name>
    <dbReference type="NCBI Taxonomy" id="797122"/>
    <lineage>
        <taxon>Eukaryota</taxon>
        <taxon>Metamonada</taxon>
        <taxon>Carpediemonas-like organisms</taxon>
        <taxon>Kipferlia</taxon>
    </lineage>
</organism>
<dbReference type="Proteomes" id="UP000265618">
    <property type="component" value="Unassembled WGS sequence"/>
</dbReference>
<reference evidence="1 2" key="1">
    <citation type="journal article" date="2018" name="PLoS ONE">
        <title>The draft genome of Kipferlia bialata reveals reductive genome evolution in fornicate parasites.</title>
        <authorList>
            <person name="Tanifuji G."/>
            <person name="Takabayashi S."/>
            <person name="Kume K."/>
            <person name="Takagi M."/>
            <person name="Nakayama T."/>
            <person name="Kamikawa R."/>
            <person name="Inagaki Y."/>
            <person name="Hashimoto T."/>
        </authorList>
    </citation>
    <scope>NUCLEOTIDE SEQUENCE [LARGE SCALE GENOMIC DNA]</scope>
    <source>
        <strain evidence="1">NY0173</strain>
    </source>
</reference>